<dbReference type="RefSeq" id="WP_322134778.1">
    <property type="nucleotide sequence ID" value="NZ_CP085036.1"/>
</dbReference>
<sequence length="810" mass="82413">MHLPQGDSRSDAELISSVRSGDPSAFGELYARHAGAATAMARYYAQDSFSADDLVSDAFEKTYAVLRGGGGPDVSFRAYVYTTIRRLAYEATEKSRRTQVTDDFTPYDEPDELGDPAVGTFENRMVTTAFAGLPERWQAVLWYLEVEGLRPPEVAVLLGLTANGVSALAYRAREGLREAYLQAHVSSDARGAECTALRGKLGAYANGTLAARESAKVERHVEECEECAAILRELRDVGHGLRAIIAPLILGGGAAAALAAGSQPGQASATGIPGPAPAGRAARIGVAVAVVAGTAALATTAAIIVVGLSPQSPQDTSSTRDLPITTSAPVRPDPTPSATPTPMPTPTPAPTRIPNPREPEVVAPVPSDPPTPKPTPTPTPTPTGNPHLAVVMEDLGALVLGRDGMLGATISNGGTAAARAVSVQFGLPDGVNLDESRSGWSSDGTWSCTAGVGEVTCTVPLVSAGSSVSLYVPVSIATGADVEQLPGVAVAAKGSPAAQATAEYPVLTRGLGTRFVANGTVATTSAGGSFLSCDPALDGCVDARARQGAPALWNNQSWQLVAQDEAGIGAISSVTNLSIPDGSDVVFAGLYWSAPIPLGASDGVLGSIDLLTPDGQLTAVAASRVDRAEFSLGENYQSFADVTAIVSGGGSGTWAAANAAVGPLASVAAGEVAGTNIHAGWALVVVYDDDTVPSARVAVFDGFEPVIDSDVSFTVSGKNDSMVTAGVVAWEGDAGTAGDTITMDGIGLTRDGAAPDNHFYSLAAGASHTNSFGVDVGSFAPSPLVHARATVSASTNGDQYAIGVITLTTH</sequence>
<dbReference type="Pfam" id="PF13490">
    <property type="entry name" value="zf-HC2"/>
    <property type="match status" value="1"/>
</dbReference>
<protein>
    <submittedName>
        <fullName evidence="9">RNA polymerase sigma factor (Sigma-70 family)</fullName>
    </submittedName>
</protein>
<reference evidence="9 10" key="1">
    <citation type="submission" date="2023-04" db="EMBL/GenBank/DDBJ databases">
        <title>Genome Encyclopedia of Bacteria and Archaea VI: Functional Genomics of Type Strains.</title>
        <authorList>
            <person name="Whitman W."/>
        </authorList>
    </citation>
    <scope>NUCLEOTIDE SEQUENCE [LARGE SCALE GENOMIC DNA]</scope>
    <source>
        <strain evidence="9 10">SG_E_30_P1</strain>
    </source>
</reference>
<dbReference type="SUPFAM" id="SSF88946">
    <property type="entry name" value="Sigma2 domain of RNA polymerase sigma factors"/>
    <property type="match status" value="1"/>
</dbReference>
<dbReference type="PANTHER" id="PTHR43133:SF8">
    <property type="entry name" value="RNA POLYMERASE SIGMA FACTOR HI_1459-RELATED"/>
    <property type="match status" value="1"/>
</dbReference>
<evidence type="ECO:0000256" key="6">
    <source>
        <dbReference type="SAM" id="MobiDB-lite"/>
    </source>
</evidence>
<gene>
    <name evidence="9" type="ORF">M2152_002683</name>
</gene>
<dbReference type="PANTHER" id="PTHR43133">
    <property type="entry name" value="RNA POLYMERASE ECF-TYPE SIGMA FACTO"/>
    <property type="match status" value="1"/>
</dbReference>
<dbReference type="Gene3D" id="1.10.10.1320">
    <property type="entry name" value="Anti-sigma factor, zinc-finger domain"/>
    <property type="match status" value="1"/>
</dbReference>
<keyword evidence="2" id="KW-0805">Transcription regulation</keyword>
<dbReference type="InterPro" id="IPR013324">
    <property type="entry name" value="RNA_pol_sigma_r3/r4-like"/>
</dbReference>
<feature type="compositionally biased region" description="Pro residues" evidence="6">
    <location>
        <begin position="366"/>
        <end position="383"/>
    </location>
</feature>
<comment type="caution">
    <text evidence="9">The sequence shown here is derived from an EMBL/GenBank/DDBJ whole genome shotgun (WGS) entry which is preliminary data.</text>
</comment>
<feature type="compositionally biased region" description="Polar residues" evidence="6">
    <location>
        <begin position="310"/>
        <end position="328"/>
    </location>
</feature>
<dbReference type="Gene3D" id="1.10.1740.10">
    <property type="match status" value="1"/>
</dbReference>
<accession>A0ABT6KRM2</accession>
<evidence type="ECO:0000259" key="7">
    <source>
        <dbReference type="Pfam" id="PF04542"/>
    </source>
</evidence>
<evidence type="ECO:0000256" key="1">
    <source>
        <dbReference type="ARBA" id="ARBA00010641"/>
    </source>
</evidence>
<dbReference type="EMBL" id="JARXVQ010000001">
    <property type="protein sequence ID" value="MDH6182501.1"/>
    <property type="molecule type" value="Genomic_DNA"/>
</dbReference>
<dbReference type="InterPro" id="IPR014284">
    <property type="entry name" value="RNA_pol_sigma-70_dom"/>
</dbReference>
<dbReference type="InterPro" id="IPR027383">
    <property type="entry name" value="Znf_put"/>
</dbReference>
<comment type="similarity">
    <text evidence="1">Belongs to the sigma-70 factor family. ECF subfamily.</text>
</comment>
<evidence type="ECO:0000256" key="3">
    <source>
        <dbReference type="ARBA" id="ARBA00023082"/>
    </source>
</evidence>
<proteinExistence type="inferred from homology"/>
<dbReference type="InterPro" id="IPR007627">
    <property type="entry name" value="RNA_pol_sigma70_r2"/>
</dbReference>
<evidence type="ECO:0000313" key="9">
    <source>
        <dbReference type="EMBL" id="MDH6182501.1"/>
    </source>
</evidence>
<feature type="region of interest" description="Disordered" evidence="6">
    <location>
        <begin position="310"/>
        <end position="386"/>
    </location>
</feature>
<dbReference type="InterPro" id="IPR013325">
    <property type="entry name" value="RNA_pol_sigma_r2"/>
</dbReference>
<dbReference type="NCBIfam" id="TIGR02937">
    <property type="entry name" value="sigma70-ECF"/>
    <property type="match status" value="1"/>
</dbReference>
<dbReference type="InterPro" id="IPR036388">
    <property type="entry name" value="WH-like_DNA-bd_sf"/>
</dbReference>
<evidence type="ECO:0000313" key="10">
    <source>
        <dbReference type="Proteomes" id="UP001160142"/>
    </source>
</evidence>
<dbReference type="Proteomes" id="UP001160142">
    <property type="component" value="Unassembled WGS sequence"/>
</dbReference>
<name>A0ABT6KRM2_9MICO</name>
<keyword evidence="3" id="KW-0731">Sigma factor</keyword>
<keyword evidence="4" id="KW-0238">DNA-binding</keyword>
<feature type="domain" description="Putative zinc-finger" evidence="8">
    <location>
        <begin position="194"/>
        <end position="228"/>
    </location>
</feature>
<evidence type="ECO:0000256" key="5">
    <source>
        <dbReference type="ARBA" id="ARBA00023163"/>
    </source>
</evidence>
<dbReference type="Gene3D" id="1.10.10.10">
    <property type="entry name" value="Winged helix-like DNA-binding domain superfamily/Winged helix DNA-binding domain"/>
    <property type="match status" value="1"/>
</dbReference>
<evidence type="ECO:0000256" key="4">
    <source>
        <dbReference type="ARBA" id="ARBA00023125"/>
    </source>
</evidence>
<organism evidence="9 10">
    <name type="scientific">Antiquaquibacter oligotrophicus</name>
    <dbReference type="NCBI Taxonomy" id="2880260"/>
    <lineage>
        <taxon>Bacteria</taxon>
        <taxon>Bacillati</taxon>
        <taxon>Actinomycetota</taxon>
        <taxon>Actinomycetes</taxon>
        <taxon>Micrococcales</taxon>
        <taxon>Microbacteriaceae</taxon>
        <taxon>Antiquaquibacter</taxon>
    </lineage>
</organism>
<feature type="domain" description="RNA polymerase sigma-70 region 2" evidence="7">
    <location>
        <begin position="29"/>
        <end position="97"/>
    </location>
</feature>
<dbReference type="InterPro" id="IPR039425">
    <property type="entry name" value="RNA_pol_sigma-70-like"/>
</dbReference>
<dbReference type="InterPro" id="IPR041916">
    <property type="entry name" value="Anti_sigma_zinc_sf"/>
</dbReference>
<feature type="compositionally biased region" description="Pro residues" evidence="6">
    <location>
        <begin position="331"/>
        <end position="353"/>
    </location>
</feature>
<evidence type="ECO:0000259" key="8">
    <source>
        <dbReference type="Pfam" id="PF13490"/>
    </source>
</evidence>
<evidence type="ECO:0000256" key="2">
    <source>
        <dbReference type="ARBA" id="ARBA00023015"/>
    </source>
</evidence>
<keyword evidence="5" id="KW-0804">Transcription</keyword>
<dbReference type="SUPFAM" id="SSF88659">
    <property type="entry name" value="Sigma3 and sigma4 domains of RNA polymerase sigma factors"/>
    <property type="match status" value="1"/>
</dbReference>
<dbReference type="Pfam" id="PF04542">
    <property type="entry name" value="Sigma70_r2"/>
    <property type="match status" value="1"/>
</dbReference>
<keyword evidence="10" id="KW-1185">Reference proteome</keyword>